<dbReference type="GO" id="GO:0016765">
    <property type="term" value="F:transferase activity, transferring alkyl or aryl (other than methyl) groups"/>
    <property type="evidence" value="ECO:0007669"/>
    <property type="project" value="UniProtKB-UniRule"/>
</dbReference>
<feature type="binding site" evidence="3">
    <location>
        <begin position="187"/>
        <end position="188"/>
    </location>
    <ligand>
        <name>carboxy-S-adenosyl-L-methionine</name>
        <dbReference type="ChEBI" id="CHEBI:134278"/>
    </ligand>
</feature>
<feature type="binding site" evidence="3">
    <location>
        <position position="137"/>
    </location>
    <ligand>
        <name>carboxy-S-adenosyl-L-methionine</name>
        <dbReference type="ChEBI" id="CHEBI:134278"/>
    </ligand>
</feature>
<dbReference type="Proteomes" id="UP000471298">
    <property type="component" value="Unassembled WGS sequence"/>
</dbReference>
<reference evidence="4 5" key="1">
    <citation type="submission" date="2019-10" db="EMBL/GenBank/DDBJ databases">
        <title>Cardiobacteriales fam. a chemoheterotrophic member of the order Cardiobacteriales, and proposal of Cardiobacteriales fam. nov.</title>
        <authorList>
            <person name="Wang C."/>
        </authorList>
    </citation>
    <scope>NUCLEOTIDE SEQUENCE [LARGE SCALE GENOMIC DNA]</scope>
    <source>
        <strain evidence="4 5">ML27</strain>
    </source>
</reference>
<comment type="caution">
    <text evidence="3">Lacks conserved residue(s) required for the propagation of feature annotation.</text>
</comment>
<feature type="binding site" evidence="3">
    <location>
        <position position="112"/>
    </location>
    <ligand>
        <name>carboxy-S-adenosyl-L-methionine</name>
        <dbReference type="ChEBI" id="CHEBI:134278"/>
    </ligand>
</feature>
<keyword evidence="1 3" id="KW-0808">Transferase</keyword>
<gene>
    <name evidence="3 4" type="primary">cmoB</name>
    <name evidence="4" type="ORF">GCU85_01130</name>
</gene>
<comment type="subunit">
    <text evidence="3">Homotetramer.</text>
</comment>
<evidence type="ECO:0000256" key="3">
    <source>
        <dbReference type="HAMAP-Rule" id="MF_01590"/>
    </source>
</evidence>
<evidence type="ECO:0000256" key="1">
    <source>
        <dbReference type="ARBA" id="ARBA00022679"/>
    </source>
</evidence>
<feature type="binding site" evidence="3">
    <location>
        <position position="206"/>
    </location>
    <ligand>
        <name>carboxy-S-adenosyl-L-methionine</name>
        <dbReference type="ChEBI" id="CHEBI:134278"/>
    </ligand>
</feature>
<dbReference type="GO" id="GO:0008168">
    <property type="term" value="F:methyltransferase activity"/>
    <property type="evidence" value="ECO:0007669"/>
    <property type="project" value="TreeGrafter"/>
</dbReference>
<protein>
    <recommendedName>
        <fullName evidence="3">tRNA U34 carboxymethyltransferase</fullName>
        <ecNumber evidence="3">2.5.1.-</ecNumber>
    </recommendedName>
</protein>
<name>A0A6N7EUP6_9GAMM</name>
<dbReference type="InterPro" id="IPR027555">
    <property type="entry name" value="Mo5U34_MeTrfas-like"/>
</dbReference>
<dbReference type="PANTHER" id="PTHR43464">
    <property type="entry name" value="METHYLTRANSFERASE"/>
    <property type="match status" value="1"/>
</dbReference>
<keyword evidence="5" id="KW-1185">Reference proteome</keyword>
<dbReference type="FunCoup" id="A0A6N7EUP6">
    <property type="interactions" value="14"/>
</dbReference>
<proteinExistence type="inferred from homology"/>
<dbReference type="InterPro" id="IPR029063">
    <property type="entry name" value="SAM-dependent_MTases_sf"/>
</dbReference>
<evidence type="ECO:0000313" key="4">
    <source>
        <dbReference type="EMBL" id="MPV85335.1"/>
    </source>
</evidence>
<feature type="binding site" evidence="3">
    <location>
        <position position="321"/>
    </location>
    <ligand>
        <name>carboxy-S-adenosyl-L-methionine</name>
        <dbReference type="ChEBI" id="CHEBI:134278"/>
    </ligand>
</feature>
<comment type="catalytic activity">
    <reaction evidence="3">
        <text>carboxy-S-adenosyl-L-methionine + 5-hydroxyuridine(34) in tRNA = 5-carboxymethoxyuridine(34) in tRNA + S-adenosyl-L-homocysteine + H(+)</text>
        <dbReference type="Rhea" id="RHEA:52848"/>
        <dbReference type="Rhea" id="RHEA-COMP:13381"/>
        <dbReference type="Rhea" id="RHEA-COMP:13383"/>
        <dbReference type="ChEBI" id="CHEBI:15378"/>
        <dbReference type="ChEBI" id="CHEBI:57856"/>
        <dbReference type="ChEBI" id="CHEBI:134278"/>
        <dbReference type="ChEBI" id="CHEBI:136877"/>
        <dbReference type="ChEBI" id="CHEBI:136879"/>
    </reaction>
</comment>
<feature type="binding site" evidence="3">
    <location>
        <position position="202"/>
    </location>
    <ligand>
        <name>carboxy-S-adenosyl-L-methionine</name>
        <dbReference type="ChEBI" id="CHEBI:134278"/>
    </ligand>
</feature>
<keyword evidence="2 3" id="KW-0819">tRNA processing</keyword>
<feature type="binding site" evidence="3">
    <location>
        <position position="117"/>
    </location>
    <ligand>
        <name>carboxy-S-adenosyl-L-methionine</name>
        <dbReference type="ChEBI" id="CHEBI:134278"/>
    </ligand>
</feature>
<dbReference type="GO" id="GO:0002098">
    <property type="term" value="P:tRNA wobble uridine modification"/>
    <property type="evidence" value="ECO:0007669"/>
    <property type="project" value="InterPro"/>
</dbReference>
<accession>A0A6N7EUP6</accession>
<dbReference type="SUPFAM" id="SSF53335">
    <property type="entry name" value="S-adenosyl-L-methionine-dependent methyltransferases"/>
    <property type="match status" value="1"/>
</dbReference>
<evidence type="ECO:0000256" key="2">
    <source>
        <dbReference type="ARBA" id="ARBA00022694"/>
    </source>
</evidence>
<dbReference type="InParanoid" id="A0A6N7EUP6"/>
<sequence>MTNQLMSPSNPIDFTYLSDFFNRHRLNHASRLILAALHEKCQRQHGDLPRWQQALNDLPSINQAWLKVTDNAINLTGASQTSTTELREKLMAFKPWRKGPFRFLEIDIDTEWDSLAKWQRILDLDIDFNNKTVLDIGCGNGAFLWPIAEKKAKCVVGIDPMWLFYHQFMVFQRYAKCPSIAFLPLGIEQIPTLALFDTVLSMGVLYHRKSPLDHLLHIKQLLKPNGELILETIVLPDRQNTLLTPKDRYAGMRNVWMIPSVSVLIDWLLKTGFSVIQHSPLCKTTLDEQRQTPWMDFYSLNQFLDKHNDALTVEGHPAPYRVIIHAKID</sequence>
<evidence type="ECO:0000313" key="5">
    <source>
        <dbReference type="Proteomes" id="UP000471298"/>
    </source>
</evidence>
<dbReference type="EMBL" id="WHNW01000001">
    <property type="protein sequence ID" value="MPV85335.1"/>
    <property type="molecule type" value="Genomic_DNA"/>
</dbReference>
<dbReference type="AlphaFoldDB" id="A0A6N7EUP6"/>
<feature type="binding site" evidence="3">
    <location>
        <position position="98"/>
    </location>
    <ligand>
        <name>carboxy-S-adenosyl-L-methionine</name>
        <dbReference type="ChEBI" id="CHEBI:134278"/>
    </ligand>
</feature>
<dbReference type="HAMAP" id="MF_01590">
    <property type="entry name" value="tRNA_carboxymethyltr_CmoB"/>
    <property type="match status" value="1"/>
</dbReference>
<dbReference type="CDD" id="cd02440">
    <property type="entry name" value="AdoMet_MTases"/>
    <property type="match status" value="1"/>
</dbReference>
<comment type="similarity">
    <text evidence="3">Belongs to the class I-like SAM-binding methyltransferase superfamily. CmoB family.</text>
</comment>
<comment type="function">
    <text evidence="3">Catalyzes carboxymethyl transfer from carboxy-S-adenosyl-L-methionine (Cx-SAM) to 5-hydroxyuridine (ho5U) to form 5-carboxymethoxyuridine (cmo5U) at position 34 in tRNAs.</text>
</comment>
<dbReference type="Pfam" id="PF08003">
    <property type="entry name" value="Methyltransf_9"/>
    <property type="match status" value="1"/>
</dbReference>
<dbReference type="Gene3D" id="3.40.50.150">
    <property type="entry name" value="Vaccinia Virus protein VP39"/>
    <property type="match status" value="1"/>
</dbReference>
<dbReference type="PANTHER" id="PTHR43464:SF95">
    <property type="entry name" value="TRNA U34 CARBOXYMETHYLTRANSFERASE"/>
    <property type="match status" value="1"/>
</dbReference>
<dbReference type="EC" id="2.5.1.-" evidence="3"/>
<dbReference type="NCBIfam" id="NF011650">
    <property type="entry name" value="PRK15068.1"/>
    <property type="match status" value="1"/>
</dbReference>
<dbReference type="NCBIfam" id="TIGR00452">
    <property type="entry name" value="tRNA 5-methoxyuridine(34)/uridine 5-oxyacetic acid(34) synthase CmoB"/>
    <property type="match status" value="1"/>
</dbReference>
<organism evidence="4 5">
    <name type="scientific">Ostreibacterium oceani</name>
    <dbReference type="NCBI Taxonomy" id="2654998"/>
    <lineage>
        <taxon>Bacteria</taxon>
        <taxon>Pseudomonadati</taxon>
        <taxon>Pseudomonadota</taxon>
        <taxon>Gammaproteobacteria</taxon>
        <taxon>Cardiobacteriales</taxon>
        <taxon>Ostreibacteriaceae</taxon>
        <taxon>Ostreibacterium</taxon>
    </lineage>
</organism>
<comment type="caution">
    <text evidence="4">The sequence shown here is derived from an EMBL/GenBank/DDBJ whole genome shotgun (WGS) entry which is preliminary data.</text>
</comment>
<dbReference type="InterPro" id="IPR010017">
    <property type="entry name" value="CmoB"/>
</dbReference>